<protein>
    <recommendedName>
        <fullName evidence="4">Dystroglycan-type cadherin-like domain-containing protein</fullName>
    </recommendedName>
</protein>
<dbReference type="AlphaFoldDB" id="Q0CCN2"/>
<dbReference type="Pfam" id="PF05345">
    <property type="entry name" value="He_PIG"/>
    <property type="match status" value="3"/>
</dbReference>
<feature type="compositionally biased region" description="Polar residues" evidence="1">
    <location>
        <begin position="749"/>
        <end position="763"/>
    </location>
</feature>
<dbReference type="InterPro" id="IPR013783">
    <property type="entry name" value="Ig-like_fold"/>
</dbReference>
<keyword evidence="2" id="KW-0472">Membrane</keyword>
<reference evidence="6" key="1">
    <citation type="submission" date="2005-09" db="EMBL/GenBank/DDBJ databases">
        <title>Annotation of the Aspergillus terreus NIH2624 genome.</title>
        <authorList>
            <person name="Birren B.W."/>
            <person name="Lander E.S."/>
            <person name="Galagan J.E."/>
            <person name="Nusbaum C."/>
            <person name="Devon K."/>
            <person name="Henn M."/>
            <person name="Ma L.-J."/>
            <person name="Jaffe D.B."/>
            <person name="Butler J."/>
            <person name="Alvarez P."/>
            <person name="Gnerre S."/>
            <person name="Grabherr M."/>
            <person name="Kleber M."/>
            <person name="Mauceli E.W."/>
            <person name="Brockman W."/>
            <person name="Rounsley S."/>
            <person name="Young S.K."/>
            <person name="LaButti K."/>
            <person name="Pushparaj V."/>
            <person name="DeCaprio D."/>
            <person name="Crawford M."/>
            <person name="Koehrsen M."/>
            <person name="Engels R."/>
            <person name="Montgomery P."/>
            <person name="Pearson M."/>
            <person name="Howarth C."/>
            <person name="Larson L."/>
            <person name="Luoma S."/>
            <person name="White J."/>
            <person name="Alvarado L."/>
            <person name="Kodira C.D."/>
            <person name="Zeng Q."/>
            <person name="Oleary S."/>
            <person name="Yandava C."/>
            <person name="Denning D.W."/>
            <person name="Nierman W.C."/>
            <person name="Milne T."/>
            <person name="Madden K."/>
        </authorList>
    </citation>
    <scope>NUCLEOTIDE SEQUENCE [LARGE SCALE GENOMIC DNA]</scope>
    <source>
        <strain evidence="6">NIH 2624 / FGSC A1156</strain>
    </source>
</reference>
<dbReference type="eggNOG" id="ENOG502QURR">
    <property type="taxonomic scope" value="Eukaryota"/>
</dbReference>
<dbReference type="STRING" id="341663.Q0CCN2"/>
<feature type="compositionally biased region" description="Polar residues" evidence="1">
    <location>
        <begin position="875"/>
        <end position="884"/>
    </location>
</feature>
<feature type="chain" id="PRO_5004169971" description="Dystroglycan-type cadherin-like domain-containing protein" evidence="3">
    <location>
        <begin position="19"/>
        <end position="934"/>
    </location>
</feature>
<sequence length="934" mass="100779">MALIVALIALAFLVAVNAELWTQYPINSQLPPVARVSKPYQFTFSAGTFGGVQSSTIYSLVNAPSWLRVDSASHTLSGTPGKDDEGTAKFQLVASDTGNSASMDVTLIVTTDDGPQPGTPLLPQLEAIGATSAPSTILIHSGDSFSISFDSSTFTNTRPSTVYYGTSPENAPLPSWVTFDQASLRFSGAAPNIGPQTFNFNLVASDVAGFSAATMSFNMTISPHILAFNDSTQTFFVNQGKEFTTPDFVDSLTLDGNTPAASDLTGVNAESPEWLKLNKDTISLSGTPSDDATDANVTISVTDKYNDVATLILSLKFSQFFKNLAECDAVIGEYFSFVFNDSVLTSESVQLDVNIGSQLPWLHYDASNKTLYGNVPSGLSPGKSAINITAREGTAEDSRQFTINTVDKGSSGNSSTGGSTSSGGGSSGSKAGIIAISVIIPVAFLLSLFLLCCCWRRKRRAAEAEDGQDGKEKDPSSGPDEESDLPRCQPYEETVAGVPPRMDRNPSPSKPPKLELGLWDENAQPQEERDGPERTRRENTLSTSTIEWDFAPLKAPEPDEGKQSDTSSPAKRRSFQSSTHVRKRTNSSHKREPLKPIQPRRSLKRTSMQSTKSRRLSKRSSGISPVATGLPIRISGAGHGAGGFGPPGHGIVRVSWQNTNMSLQSDENSVGNLAPLFPRPPRARDSLEYPKFFSLRAVEPDTLTASETDSLEAFVHSRAKHRNSSNPLFSGQLSRRTSSGIRALERARSNASRADTIGSSNSNDDYRRSMHERWSAALSASIYTDDNRQSTWLDSLSEESFNVRPLAPLVQKPSQSSLAQNYTASIGAAPPFLSDSSLDVSAQKARNNGDRGSSDIENMMEERPAPADHRRRSKTNPYPQSDNNPFPLPKSPSTSSVPLDGKPRRISLIQLEANGQGRLQREQTGSMRSDIAFV</sequence>
<feature type="region of interest" description="Disordered" evidence="1">
    <location>
        <begin position="838"/>
        <end position="934"/>
    </location>
</feature>
<feature type="region of interest" description="Disordered" evidence="1">
    <location>
        <begin position="396"/>
        <end position="427"/>
    </location>
</feature>
<dbReference type="Gene3D" id="2.60.40.10">
    <property type="entry name" value="Immunoglobulins"/>
    <property type="match status" value="4"/>
</dbReference>
<dbReference type="OrthoDB" id="10264738at2759"/>
<dbReference type="OMA" id="VHSRAKH"/>
<feature type="region of interest" description="Disordered" evidence="1">
    <location>
        <begin position="747"/>
        <end position="766"/>
    </location>
</feature>
<dbReference type="SUPFAM" id="SSF49313">
    <property type="entry name" value="Cadherin-like"/>
    <property type="match status" value="4"/>
</dbReference>
<dbReference type="GO" id="GO:0016020">
    <property type="term" value="C:membrane"/>
    <property type="evidence" value="ECO:0007669"/>
    <property type="project" value="InterPro"/>
</dbReference>
<evidence type="ECO:0000259" key="4">
    <source>
        <dbReference type="SMART" id="SM00736"/>
    </source>
</evidence>
<dbReference type="EMBL" id="CH476606">
    <property type="protein sequence ID" value="EAU30684.1"/>
    <property type="molecule type" value="Genomic_DNA"/>
</dbReference>
<dbReference type="InterPro" id="IPR006644">
    <property type="entry name" value="Cadg"/>
</dbReference>
<organism evidence="5 6">
    <name type="scientific">Aspergillus terreus (strain NIH 2624 / FGSC A1156)</name>
    <dbReference type="NCBI Taxonomy" id="341663"/>
    <lineage>
        <taxon>Eukaryota</taxon>
        <taxon>Fungi</taxon>
        <taxon>Dikarya</taxon>
        <taxon>Ascomycota</taxon>
        <taxon>Pezizomycotina</taxon>
        <taxon>Eurotiomycetes</taxon>
        <taxon>Eurotiomycetidae</taxon>
        <taxon>Eurotiales</taxon>
        <taxon>Aspergillaceae</taxon>
        <taxon>Aspergillus</taxon>
        <taxon>Aspergillus subgen. Circumdati</taxon>
    </lineage>
</organism>
<keyword evidence="2" id="KW-1133">Transmembrane helix</keyword>
<dbReference type="GO" id="GO:0005509">
    <property type="term" value="F:calcium ion binding"/>
    <property type="evidence" value="ECO:0007669"/>
    <property type="project" value="InterPro"/>
</dbReference>
<feature type="signal peptide" evidence="3">
    <location>
        <begin position="1"/>
        <end position="18"/>
    </location>
</feature>
<dbReference type="GeneID" id="4323426"/>
<feature type="region of interest" description="Disordered" evidence="1">
    <location>
        <begin position="462"/>
        <end position="629"/>
    </location>
</feature>
<dbReference type="SMART" id="SM00736">
    <property type="entry name" value="CADG"/>
    <property type="match status" value="2"/>
</dbReference>
<keyword evidence="3" id="KW-0732">Signal</keyword>
<name>Q0CCN2_ASPTN</name>
<feature type="compositionally biased region" description="Low complexity" evidence="1">
    <location>
        <begin position="409"/>
        <end position="419"/>
    </location>
</feature>
<dbReference type="VEuPathDB" id="FungiDB:ATEG_08552"/>
<feature type="compositionally biased region" description="Basic residues" evidence="1">
    <location>
        <begin position="570"/>
        <end position="588"/>
    </location>
</feature>
<proteinExistence type="predicted"/>
<gene>
    <name evidence="5" type="ORF">ATEG_08552</name>
</gene>
<dbReference type="InterPro" id="IPR015919">
    <property type="entry name" value="Cadherin-like_sf"/>
</dbReference>
<dbReference type="HOGENOM" id="CLU_300361_0_0_1"/>
<evidence type="ECO:0000313" key="6">
    <source>
        <dbReference type="Proteomes" id="UP000007963"/>
    </source>
</evidence>
<feature type="compositionally biased region" description="Basic and acidic residues" evidence="1">
    <location>
        <begin position="526"/>
        <end position="539"/>
    </location>
</feature>
<feature type="transmembrane region" description="Helical" evidence="2">
    <location>
        <begin position="431"/>
        <end position="451"/>
    </location>
</feature>
<evidence type="ECO:0000256" key="3">
    <source>
        <dbReference type="SAM" id="SignalP"/>
    </source>
</evidence>
<feature type="domain" description="Dystroglycan-type cadherin-like" evidence="4">
    <location>
        <begin position="21"/>
        <end position="116"/>
    </location>
</feature>
<dbReference type="Proteomes" id="UP000007963">
    <property type="component" value="Unassembled WGS sequence"/>
</dbReference>
<keyword evidence="2" id="KW-0812">Transmembrane</keyword>
<evidence type="ECO:0000256" key="1">
    <source>
        <dbReference type="SAM" id="MobiDB-lite"/>
    </source>
</evidence>
<feature type="compositionally biased region" description="Basic and acidic residues" evidence="1">
    <location>
        <begin position="847"/>
        <end position="868"/>
    </location>
</feature>
<accession>Q0CCN2</accession>
<dbReference type="RefSeq" id="XP_001217138.1">
    <property type="nucleotide sequence ID" value="XM_001217137.1"/>
</dbReference>
<evidence type="ECO:0000313" key="5">
    <source>
        <dbReference type="EMBL" id="EAU30684.1"/>
    </source>
</evidence>
<feature type="domain" description="Dystroglycan-type cadherin-like" evidence="4">
    <location>
        <begin position="128"/>
        <end position="228"/>
    </location>
</feature>
<evidence type="ECO:0000256" key="2">
    <source>
        <dbReference type="SAM" id="Phobius"/>
    </source>
</evidence>